<dbReference type="EMBL" id="FOGJ01000043">
    <property type="protein sequence ID" value="SES41225.1"/>
    <property type="molecule type" value="Genomic_DNA"/>
</dbReference>
<dbReference type="Pfam" id="PF01648">
    <property type="entry name" value="ACPS"/>
    <property type="match status" value="1"/>
</dbReference>
<dbReference type="eggNOG" id="COG2091">
    <property type="taxonomic scope" value="Bacteria"/>
</dbReference>
<dbReference type="GO" id="GO:0005829">
    <property type="term" value="C:cytosol"/>
    <property type="evidence" value="ECO:0007669"/>
    <property type="project" value="TreeGrafter"/>
</dbReference>
<protein>
    <submittedName>
        <fullName evidence="4">Phosphopantetheine--protein transferase domain-containing protein</fullName>
    </submittedName>
</protein>
<dbReference type="GO" id="GO:0019878">
    <property type="term" value="P:lysine biosynthetic process via aminoadipic acid"/>
    <property type="evidence" value="ECO:0007669"/>
    <property type="project" value="TreeGrafter"/>
</dbReference>
<dbReference type="PANTHER" id="PTHR12215:SF10">
    <property type="entry name" value="L-AMINOADIPATE-SEMIALDEHYDE DEHYDROGENASE-PHOSPHOPANTETHEINYL TRANSFERASE"/>
    <property type="match status" value="1"/>
</dbReference>
<dbReference type="InterPro" id="IPR050559">
    <property type="entry name" value="P-Pant_transferase_sf"/>
</dbReference>
<dbReference type="GO" id="GO:0000287">
    <property type="term" value="F:magnesium ion binding"/>
    <property type="evidence" value="ECO:0007669"/>
    <property type="project" value="InterPro"/>
</dbReference>
<dbReference type="SUPFAM" id="SSF56214">
    <property type="entry name" value="4'-phosphopantetheinyl transferase"/>
    <property type="match status" value="2"/>
</dbReference>
<dbReference type="InterPro" id="IPR008278">
    <property type="entry name" value="4-PPantetheinyl_Trfase_dom"/>
</dbReference>
<reference evidence="4 5" key="1">
    <citation type="submission" date="2016-10" db="EMBL/GenBank/DDBJ databases">
        <authorList>
            <person name="de Groot N.N."/>
        </authorList>
    </citation>
    <scope>NUCLEOTIDE SEQUENCE [LARGE SCALE GENOMIC DNA]</scope>
    <source>
        <strain evidence="4 5">AR40</strain>
    </source>
</reference>
<dbReference type="Gene3D" id="3.90.470.20">
    <property type="entry name" value="4'-phosphopantetheinyl transferase domain"/>
    <property type="match status" value="1"/>
</dbReference>
<dbReference type="PANTHER" id="PTHR12215">
    <property type="entry name" value="PHOSPHOPANTETHEINE TRANSFERASE"/>
    <property type="match status" value="1"/>
</dbReference>
<proteinExistence type="inferred from homology"/>
<gene>
    <name evidence="4" type="ORF">SAMN04487884_14335</name>
</gene>
<dbReference type="GO" id="GO:0008897">
    <property type="term" value="F:holo-[acyl-carrier-protein] synthase activity"/>
    <property type="evidence" value="ECO:0007669"/>
    <property type="project" value="InterPro"/>
</dbReference>
<accession>A0A1H9X4Z6</accession>
<sequence>MPPKIIIYGFSALVYFYTIKNMKAYYSNINNFKESTQGMKDQGFEERYASYLERISTERKDHLLSFKNDDDRLRSLAGSILLTDIVKELRDSLSTSDPLATANAASRSDASSISGLSAKNIFDDCTKEYPGLFNITFPISIKCEDIGKPYIAEAPDLKFSISHSGSYAAVVTATSAECKSIGIDIQAKDRKSVLDIADRFYTRVENNIIQSAVSNLEKENLFYEIWSAKEAFIKCDGRGLSYGISNFNADITKNVITDLNGNVIATLKKQACPDGYACYVCYF</sequence>
<dbReference type="OrthoDB" id="9808281at2"/>
<keyword evidence="2 4" id="KW-0808">Transferase</keyword>
<organism evidence="4 5">
    <name type="scientific">Butyrivibrio fibrisolvens</name>
    <dbReference type="NCBI Taxonomy" id="831"/>
    <lineage>
        <taxon>Bacteria</taxon>
        <taxon>Bacillati</taxon>
        <taxon>Bacillota</taxon>
        <taxon>Clostridia</taxon>
        <taxon>Lachnospirales</taxon>
        <taxon>Lachnospiraceae</taxon>
        <taxon>Butyrivibrio</taxon>
    </lineage>
</organism>
<evidence type="ECO:0000256" key="2">
    <source>
        <dbReference type="ARBA" id="ARBA00022679"/>
    </source>
</evidence>
<comment type="similarity">
    <text evidence="1">Belongs to the P-Pant transferase superfamily. Gsp/Sfp/HetI/AcpT family.</text>
</comment>
<evidence type="ECO:0000256" key="1">
    <source>
        <dbReference type="ARBA" id="ARBA00010990"/>
    </source>
</evidence>
<evidence type="ECO:0000313" key="5">
    <source>
        <dbReference type="Proteomes" id="UP000182584"/>
    </source>
</evidence>
<evidence type="ECO:0000313" key="4">
    <source>
        <dbReference type="EMBL" id="SES41225.1"/>
    </source>
</evidence>
<dbReference type="AlphaFoldDB" id="A0A1H9X4Z6"/>
<name>A0A1H9X4Z6_BUTFI</name>
<dbReference type="Proteomes" id="UP000182584">
    <property type="component" value="Unassembled WGS sequence"/>
</dbReference>
<feature type="domain" description="4'-phosphopantetheinyl transferase" evidence="3">
    <location>
        <begin position="180"/>
        <end position="254"/>
    </location>
</feature>
<evidence type="ECO:0000259" key="3">
    <source>
        <dbReference type="Pfam" id="PF01648"/>
    </source>
</evidence>
<dbReference type="InterPro" id="IPR037143">
    <property type="entry name" value="4-PPantetheinyl_Trfase_dom_sf"/>
</dbReference>